<accession>A0A5J4RUY1</accession>
<comment type="caution">
    <text evidence="1">The sequence shown here is derived from an EMBL/GenBank/DDBJ whole genome shotgun (WGS) entry which is preliminary data.</text>
</comment>
<feature type="non-terminal residue" evidence="1">
    <location>
        <position position="28"/>
    </location>
</feature>
<proteinExistence type="predicted"/>
<gene>
    <name evidence="1" type="ORF">EZS27_014424</name>
</gene>
<organism evidence="1">
    <name type="scientific">termite gut metagenome</name>
    <dbReference type="NCBI Taxonomy" id="433724"/>
    <lineage>
        <taxon>unclassified sequences</taxon>
        <taxon>metagenomes</taxon>
        <taxon>organismal metagenomes</taxon>
    </lineage>
</organism>
<sequence>MNNPIQNYELILKELTHICASITSFKQI</sequence>
<evidence type="ECO:0000313" key="1">
    <source>
        <dbReference type="EMBL" id="KAA6337509.1"/>
    </source>
</evidence>
<name>A0A5J4RUY1_9ZZZZ</name>
<protein>
    <submittedName>
        <fullName evidence="1">Uncharacterized protein</fullName>
    </submittedName>
</protein>
<dbReference type="AlphaFoldDB" id="A0A5J4RUY1"/>
<reference evidence="1" key="1">
    <citation type="submission" date="2019-03" db="EMBL/GenBank/DDBJ databases">
        <title>Single cell metagenomics reveals metabolic interactions within the superorganism composed of flagellate Streblomastix strix and complex community of Bacteroidetes bacteria on its surface.</title>
        <authorList>
            <person name="Treitli S.C."/>
            <person name="Kolisko M."/>
            <person name="Husnik F."/>
            <person name="Keeling P."/>
            <person name="Hampl V."/>
        </authorList>
    </citation>
    <scope>NUCLEOTIDE SEQUENCE</scope>
    <source>
        <strain evidence="1">STM</strain>
    </source>
</reference>
<dbReference type="EMBL" id="SNRY01000694">
    <property type="protein sequence ID" value="KAA6337509.1"/>
    <property type="molecule type" value="Genomic_DNA"/>
</dbReference>